<comment type="caution">
    <text evidence="9">The sequence shown here is derived from an EMBL/GenBank/DDBJ whole genome shotgun (WGS) entry which is preliminary data.</text>
</comment>
<proteinExistence type="inferred from homology"/>
<dbReference type="Pfam" id="PF00528">
    <property type="entry name" value="BPD_transp_1"/>
    <property type="match status" value="1"/>
</dbReference>
<evidence type="ECO:0000259" key="8">
    <source>
        <dbReference type="PROSITE" id="PS50928"/>
    </source>
</evidence>
<dbReference type="PROSITE" id="PS50928">
    <property type="entry name" value="ABC_TM1"/>
    <property type="match status" value="1"/>
</dbReference>
<feature type="transmembrane region" description="Helical" evidence="7">
    <location>
        <begin position="134"/>
        <end position="154"/>
    </location>
</feature>
<keyword evidence="4 7" id="KW-0812">Transmembrane</keyword>
<evidence type="ECO:0000313" key="9">
    <source>
        <dbReference type="EMBL" id="MFC6714261.1"/>
    </source>
</evidence>
<feature type="transmembrane region" description="Helical" evidence="7">
    <location>
        <begin position="204"/>
        <end position="236"/>
    </location>
</feature>
<dbReference type="InterPro" id="IPR035906">
    <property type="entry name" value="MetI-like_sf"/>
</dbReference>
<name>A0ABW2AU47_9MICO</name>
<evidence type="ECO:0000256" key="2">
    <source>
        <dbReference type="ARBA" id="ARBA00022448"/>
    </source>
</evidence>
<evidence type="ECO:0000256" key="1">
    <source>
        <dbReference type="ARBA" id="ARBA00004651"/>
    </source>
</evidence>
<evidence type="ECO:0000313" key="10">
    <source>
        <dbReference type="Proteomes" id="UP001596356"/>
    </source>
</evidence>
<evidence type="ECO:0000256" key="6">
    <source>
        <dbReference type="ARBA" id="ARBA00023136"/>
    </source>
</evidence>
<evidence type="ECO:0000256" key="7">
    <source>
        <dbReference type="RuleBase" id="RU363032"/>
    </source>
</evidence>
<feature type="transmembrane region" description="Helical" evidence="7">
    <location>
        <begin position="40"/>
        <end position="60"/>
    </location>
</feature>
<dbReference type="RefSeq" id="WP_377822620.1">
    <property type="nucleotide sequence ID" value="NZ_JBHSWJ010000002.1"/>
</dbReference>
<dbReference type="InterPro" id="IPR000515">
    <property type="entry name" value="MetI-like"/>
</dbReference>
<feature type="transmembrane region" description="Helical" evidence="7">
    <location>
        <begin position="256"/>
        <end position="277"/>
    </location>
</feature>
<accession>A0ABW2AU47</accession>
<protein>
    <submittedName>
        <fullName evidence="9">ABC transporter permease</fullName>
    </submittedName>
</protein>
<keyword evidence="2 7" id="KW-0813">Transport</keyword>
<dbReference type="EMBL" id="JBHSWJ010000002">
    <property type="protein sequence ID" value="MFC6714261.1"/>
    <property type="molecule type" value="Genomic_DNA"/>
</dbReference>
<dbReference type="PANTHER" id="PTHR30151">
    <property type="entry name" value="ALKANE SULFONATE ABC TRANSPORTER-RELATED, MEMBRANE SUBUNIT"/>
    <property type="match status" value="1"/>
</dbReference>
<dbReference type="PANTHER" id="PTHR30151:SF0">
    <property type="entry name" value="ABC TRANSPORTER PERMEASE PROTEIN MJ0413-RELATED"/>
    <property type="match status" value="1"/>
</dbReference>
<dbReference type="Proteomes" id="UP001596356">
    <property type="component" value="Unassembled WGS sequence"/>
</dbReference>
<keyword evidence="6 7" id="KW-0472">Membrane</keyword>
<dbReference type="CDD" id="cd06261">
    <property type="entry name" value="TM_PBP2"/>
    <property type="match status" value="1"/>
</dbReference>
<comment type="similarity">
    <text evidence="7">Belongs to the binding-protein-dependent transport system permease family.</text>
</comment>
<evidence type="ECO:0000256" key="3">
    <source>
        <dbReference type="ARBA" id="ARBA00022475"/>
    </source>
</evidence>
<feature type="domain" description="ABC transmembrane type-1" evidence="8">
    <location>
        <begin position="94"/>
        <end position="278"/>
    </location>
</feature>
<gene>
    <name evidence="9" type="ORF">ACFQBT_10730</name>
</gene>
<reference evidence="10" key="1">
    <citation type="journal article" date="2019" name="Int. J. Syst. Evol. Microbiol.">
        <title>The Global Catalogue of Microorganisms (GCM) 10K type strain sequencing project: providing services to taxonomists for standard genome sequencing and annotation.</title>
        <authorList>
            <consortium name="The Broad Institute Genomics Platform"/>
            <consortium name="The Broad Institute Genome Sequencing Center for Infectious Disease"/>
            <person name="Wu L."/>
            <person name="Ma J."/>
        </authorList>
    </citation>
    <scope>NUCLEOTIDE SEQUENCE [LARGE SCALE GENOMIC DNA]</scope>
    <source>
        <strain evidence="10">NBRC 106593</strain>
    </source>
</reference>
<dbReference type="SUPFAM" id="SSF161098">
    <property type="entry name" value="MetI-like"/>
    <property type="match status" value="1"/>
</dbReference>
<keyword evidence="10" id="KW-1185">Reference proteome</keyword>
<comment type="subcellular location">
    <subcellularLocation>
        <location evidence="1 7">Cell membrane</location>
        <topology evidence="1 7">Multi-pass membrane protein</topology>
    </subcellularLocation>
</comment>
<keyword evidence="5 7" id="KW-1133">Transmembrane helix</keyword>
<keyword evidence="3" id="KW-1003">Cell membrane</keyword>
<evidence type="ECO:0000256" key="5">
    <source>
        <dbReference type="ARBA" id="ARBA00022989"/>
    </source>
</evidence>
<feature type="transmembrane region" description="Helical" evidence="7">
    <location>
        <begin position="102"/>
        <end position="122"/>
    </location>
</feature>
<feature type="transmembrane region" description="Helical" evidence="7">
    <location>
        <begin position="160"/>
        <end position="183"/>
    </location>
</feature>
<sequence length="290" mass="31284">MTMNDQRPLMDDVHPGTITATGDLDAAVERIRATRRRVQVRNFALGIGFPLLVLVLWQIAASTAMIDDKIFPAPTKIVSAAIDDIQHGTLLADTRATVLRLISGYLLGSVAGIIVGVVMGLIPAVKAALEPTLSALYALPKIALLPLLLLIFGINDIPRVLLTAIGVFFVLQINTLQGIVYTDERYLEAATAFGAKGWRRLTRIVLPAALPQIFTGLRVAAGMAVIIVTAIEFVAANDGLGYLIWNSWQIFQPATMYVGMAAVSILGAVLTYLVVLAEKAAMPWRRNGDR</sequence>
<evidence type="ECO:0000256" key="4">
    <source>
        <dbReference type="ARBA" id="ARBA00022692"/>
    </source>
</evidence>
<dbReference type="Gene3D" id="1.10.3720.10">
    <property type="entry name" value="MetI-like"/>
    <property type="match status" value="1"/>
</dbReference>
<organism evidence="9 10">
    <name type="scientific">Branchiibius cervicis</name>
    <dbReference type="NCBI Taxonomy" id="908252"/>
    <lineage>
        <taxon>Bacteria</taxon>
        <taxon>Bacillati</taxon>
        <taxon>Actinomycetota</taxon>
        <taxon>Actinomycetes</taxon>
        <taxon>Micrococcales</taxon>
        <taxon>Dermacoccaceae</taxon>
        <taxon>Branchiibius</taxon>
    </lineage>
</organism>